<dbReference type="EMBL" id="JANGAC010000034">
    <property type="protein sequence ID" value="MCQ4925821.1"/>
    <property type="molecule type" value="Genomic_DNA"/>
</dbReference>
<dbReference type="RefSeq" id="WP_216559695.1">
    <property type="nucleotide sequence ID" value="NZ_JAHLOH010000037.1"/>
</dbReference>
<comment type="caution">
    <text evidence="1">The sequence shown here is derived from an EMBL/GenBank/DDBJ whole genome shotgun (WGS) entry which is preliminary data.</text>
</comment>
<sequence>MELIIIRGGGDIATGIGHRLFMAGFKVIILDMEKPLAIRRRVSFCEAVYNGEIIVEGVKAILTRNLEEIYEAINNGIIPVYIDGKGEIINSIKPIAIIDSILAKKNLGTTKDMAPMTIGIGPGFEAGVDVDLVVETKRGHFLGKVIYKGKAEDDTGIPGDILGYKEERIIRAEASGIFKSYYNIGDKVEVGDIICETSGRKVRARISGILRGIIKEGLYVEKGLKVGDIDPRGIEEYVYTISDKARAVGGGVLEGIMYLRKGRRI</sequence>
<evidence type="ECO:0000313" key="1">
    <source>
        <dbReference type="EMBL" id="MCQ4925821.1"/>
    </source>
</evidence>
<evidence type="ECO:0000313" key="2">
    <source>
        <dbReference type="Proteomes" id="UP001524478"/>
    </source>
</evidence>
<gene>
    <name evidence="1" type="primary">yqeB</name>
    <name evidence="1" type="ORF">NE686_22200</name>
</gene>
<organism evidence="1 2">
    <name type="scientific">Tissierella carlieri</name>
    <dbReference type="NCBI Taxonomy" id="689904"/>
    <lineage>
        <taxon>Bacteria</taxon>
        <taxon>Bacillati</taxon>
        <taxon>Bacillota</taxon>
        <taxon>Tissierellia</taxon>
        <taxon>Tissierellales</taxon>
        <taxon>Tissierellaceae</taxon>
        <taxon>Tissierella</taxon>
    </lineage>
</organism>
<proteinExistence type="predicted"/>
<dbReference type="Proteomes" id="UP001524478">
    <property type="component" value="Unassembled WGS sequence"/>
</dbReference>
<dbReference type="NCBIfam" id="TIGR03309">
    <property type="entry name" value="matur_yqeB"/>
    <property type="match status" value="1"/>
</dbReference>
<protein>
    <submittedName>
        <fullName evidence="1">Selenium-dependent molybdenum cofactor biosynthesis protein YqeB</fullName>
    </submittedName>
</protein>
<dbReference type="InterPro" id="IPR017695">
    <property type="entry name" value="Se-dep_Mo_hydrolase_YqeB"/>
</dbReference>
<name>A0ABT1SH48_9FIRM</name>
<keyword evidence="2" id="KW-1185">Reference proteome</keyword>
<reference evidence="1 2" key="1">
    <citation type="submission" date="2022-06" db="EMBL/GenBank/DDBJ databases">
        <title>Isolation of gut microbiota from human fecal samples.</title>
        <authorList>
            <person name="Pamer E.G."/>
            <person name="Barat B."/>
            <person name="Waligurski E."/>
            <person name="Medina S."/>
            <person name="Paddock L."/>
            <person name="Mostad J."/>
        </authorList>
    </citation>
    <scope>NUCLEOTIDE SEQUENCE [LARGE SCALE GENOMIC DNA]</scope>
    <source>
        <strain evidence="1 2">DFI.7.95</strain>
    </source>
</reference>
<accession>A0ABT1SH48</accession>